<protein>
    <submittedName>
        <fullName evidence="5">Prepilin-type cleavage/methylation N-terminal domain protein</fullName>
    </submittedName>
</protein>
<evidence type="ECO:0000313" key="6">
    <source>
        <dbReference type="Proteomes" id="UP000018442"/>
    </source>
</evidence>
<dbReference type="InterPro" id="IPR045584">
    <property type="entry name" value="Pilin-like"/>
</dbReference>
<dbReference type="EMBL" id="GG705012">
    <property type="protein sequence ID" value="EEY92455.1"/>
    <property type="molecule type" value="Genomic_DNA"/>
</dbReference>
<keyword evidence="4" id="KW-0812">Transmembrane</keyword>
<dbReference type="HOGENOM" id="CLU_091705_4_2_6"/>
<keyword evidence="2" id="KW-0488">Methylation</keyword>
<dbReference type="NCBIfam" id="TIGR02532">
    <property type="entry name" value="IV_pilin_GFxxxE"/>
    <property type="match status" value="1"/>
</dbReference>
<dbReference type="GO" id="GO:0009289">
    <property type="term" value="C:pilus"/>
    <property type="evidence" value="ECO:0007669"/>
    <property type="project" value="InterPro"/>
</dbReference>
<name>D0SNE1_ACIJU</name>
<dbReference type="Pfam" id="PF00114">
    <property type="entry name" value="Pilin"/>
    <property type="match status" value="1"/>
</dbReference>
<keyword evidence="3" id="KW-0281">Fimbrium</keyword>
<dbReference type="PROSITE" id="PS00409">
    <property type="entry name" value="PROKAR_NTER_METHYL"/>
    <property type="match status" value="1"/>
</dbReference>
<dbReference type="AlphaFoldDB" id="D0SNE1"/>
<keyword evidence="4" id="KW-1133">Transmembrane helix</keyword>
<organism evidence="5 6">
    <name type="scientific">Acinetobacter junii SH205</name>
    <dbReference type="NCBI Taxonomy" id="575587"/>
    <lineage>
        <taxon>Bacteria</taxon>
        <taxon>Pseudomonadati</taxon>
        <taxon>Pseudomonadota</taxon>
        <taxon>Gammaproteobacteria</taxon>
        <taxon>Moraxellales</taxon>
        <taxon>Moraxellaceae</taxon>
        <taxon>Acinetobacter</taxon>
    </lineage>
</organism>
<feature type="transmembrane region" description="Helical" evidence="4">
    <location>
        <begin position="6"/>
        <end position="29"/>
    </location>
</feature>
<keyword evidence="4" id="KW-0472">Membrane</keyword>
<evidence type="ECO:0000313" key="5">
    <source>
        <dbReference type="EMBL" id="EEY92455.1"/>
    </source>
</evidence>
<sequence>MSNKGFTLIEVMIVIAIIGILTTIAMPMYQMYTVRAKVTTALHEITSGRTSYELLVNQNYGGVIDPSALSLPSMTKQCRISINLPDSTGLAVKAIRCQLHPMDIIGNNAEIYLTRTNTGIYSCHTENLPDRFTPNNCD</sequence>
<evidence type="ECO:0000256" key="2">
    <source>
        <dbReference type="ARBA" id="ARBA00022481"/>
    </source>
</evidence>
<proteinExistence type="inferred from homology"/>
<evidence type="ECO:0000256" key="4">
    <source>
        <dbReference type="SAM" id="Phobius"/>
    </source>
</evidence>
<gene>
    <name evidence="5" type="ORF">HMPREF0026_02001</name>
</gene>
<evidence type="ECO:0000256" key="1">
    <source>
        <dbReference type="ARBA" id="ARBA00005233"/>
    </source>
</evidence>
<dbReference type="InterPro" id="IPR012902">
    <property type="entry name" value="N_methyl_site"/>
</dbReference>
<accession>D0SNE1</accession>
<evidence type="ECO:0000256" key="3">
    <source>
        <dbReference type="RuleBase" id="RU000389"/>
    </source>
</evidence>
<dbReference type="Pfam" id="PF07963">
    <property type="entry name" value="N_methyl"/>
    <property type="match status" value="1"/>
</dbReference>
<dbReference type="Proteomes" id="UP000018442">
    <property type="component" value="Unassembled WGS sequence"/>
</dbReference>
<dbReference type="SUPFAM" id="SSF54523">
    <property type="entry name" value="Pili subunits"/>
    <property type="match status" value="1"/>
</dbReference>
<reference evidence="6" key="1">
    <citation type="journal article" date="2012" name="PLoS ONE">
        <title>The success of Acinetobacter species; genetic, metabolic and virulence attributes.</title>
        <authorList>
            <person name="Peleg A.Y."/>
            <person name="de Breij A."/>
            <person name="Adams M.D."/>
            <person name="Cerqueira G.M."/>
            <person name="Mocali S."/>
            <person name="Galardini M."/>
            <person name="Nibbering P.H."/>
            <person name="Earl A.M."/>
            <person name="Ward D.V."/>
            <person name="Paterson D.L."/>
            <person name="Seifert H."/>
            <person name="Dijkshoorn L."/>
        </authorList>
    </citation>
    <scope>NUCLEOTIDE SEQUENCE [LARGE SCALE GENOMIC DNA]</scope>
    <source>
        <strain evidence="6">SH205</strain>
    </source>
</reference>
<comment type="similarity">
    <text evidence="1 3">Belongs to the N-Me-Phe pilin family.</text>
</comment>
<dbReference type="GO" id="GO:0007155">
    <property type="term" value="P:cell adhesion"/>
    <property type="evidence" value="ECO:0007669"/>
    <property type="project" value="InterPro"/>
</dbReference>
<dbReference type="InterPro" id="IPR001082">
    <property type="entry name" value="Pilin"/>
</dbReference>
<dbReference type="Gene3D" id="3.30.700.10">
    <property type="entry name" value="Glycoprotein, Type 4 Pilin"/>
    <property type="match status" value="1"/>
</dbReference>
<dbReference type="RefSeq" id="WP_004964574.1">
    <property type="nucleotide sequence ID" value="NZ_GG705012.1"/>
</dbReference>